<evidence type="ECO:0000256" key="1">
    <source>
        <dbReference type="SAM" id="Phobius"/>
    </source>
</evidence>
<name>A0A1H5ZU84_9FLAO</name>
<evidence type="ECO:0000313" key="2">
    <source>
        <dbReference type="EMBL" id="SEG39989.1"/>
    </source>
</evidence>
<dbReference type="AlphaFoldDB" id="A0A1H5ZU84"/>
<evidence type="ECO:0000313" key="3">
    <source>
        <dbReference type="Proteomes" id="UP000236737"/>
    </source>
</evidence>
<feature type="transmembrane region" description="Helical" evidence="1">
    <location>
        <begin position="145"/>
        <end position="169"/>
    </location>
</feature>
<keyword evidence="1" id="KW-0812">Transmembrane</keyword>
<keyword evidence="1" id="KW-1133">Transmembrane helix</keyword>
<feature type="transmembrane region" description="Helical" evidence="1">
    <location>
        <begin position="89"/>
        <end position="107"/>
    </location>
</feature>
<accession>A0A1H5ZU84</accession>
<feature type="transmembrane region" description="Helical" evidence="1">
    <location>
        <begin position="33"/>
        <end position="52"/>
    </location>
</feature>
<dbReference type="EMBL" id="FNVP01000012">
    <property type="protein sequence ID" value="SEG39989.1"/>
    <property type="molecule type" value="Genomic_DNA"/>
</dbReference>
<proteinExistence type="predicted"/>
<feature type="transmembrane region" description="Helical" evidence="1">
    <location>
        <begin position="58"/>
        <end position="77"/>
    </location>
</feature>
<gene>
    <name evidence="2" type="ORF">SAMN04488130_11227</name>
</gene>
<evidence type="ECO:0008006" key="4">
    <source>
        <dbReference type="Google" id="ProtNLM"/>
    </source>
</evidence>
<reference evidence="3" key="1">
    <citation type="submission" date="2016-10" db="EMBL/GenBank/DDBJ databases">
        <authorList>
            <person name="Varghese N."/>
            <person name="Submissions S."/>
        </authorList>
    </citation>
    <scope>NUCLEOTIDE SEQUENCE [LARGE SCALE GENOMIC DNA]</scope>
    <source>
        <strain evidence="3">CGMCC 1.9230</strain>
    </source>
</reference>
<organism evidence="2 3">
    <name type="scientific">Flavobacterium urumqiense</name>
    <dbReference type="NCBI Taxonomy" id="935224"/>
    <lineage>
        <taxon>Bacteria</taxon>
        <taxon>Pseudomonadati</taxon>
        <taxon>Bacteroidota</taxon>
        <taxon>Flavobacteriia</taxon>
        <taxon>Flavobacteriales</taxon>
        <taxon>Flavobacteriaceae</taxon>
        <taxon>Flavobacterium</taxon>
    </lineage>
</organism>
<keyword evidence="1" id="KW-0472">Membrane</keyword>
<dbReference type="Proteomes" id="UP000236737">
    <property type="component" value="Unassembled WGS sequence"/>
</dbReference>
<protein>
    <recommendedName>
        <fullName evidence="4">YhhN-like protein</fullName>
    </recommendedName>
</protein>
<feature type="transmembrane region" description="Helical" evidence="1">
    <location>
        <begin position="113"/>
        <end position="133"/>
    </location>
</feature>
<keyword evidence="3" id="KW-1185">Reference proteome</keyword>
<feature type="transmembrane region" description="Helical" evidence="1">
    <location>
        <begin position="6"/>
        <end position="21"/>
    </location>
</feature>
<sequence>MLKIFANIGNLILICNLILFIKDFRFQNKEFKIFTFYLAIILSIQLGSKILVNLQYQNLYLSHFYFIGQFIMLSIFYKNLFKEAFQKRIVNIGFISCLLLLGIQYGLNPSLFFKFNLFEIFITSFLLIIYAVFHFYNMLNSKKEFYYINMGILLYLFGSTILFLVGNLMTSLSPKLNKFPWILNAILFIVYQVFIIIEWKKSNSEKIINATL</sequence>
<feature type="transmembrane region" description="Helical" evidence="1">
    <location>
        <begin position="181"/>
        <end position="199"/>
    </location>
</feature>